<sequence>MSAEIIWLADVRTRRTSKEASQPFVDTAPLVSENPPRFHFWTGASGKRYVHTVYSLFDCPAIEDANYILVRRTNKAARTVLAIGRLRNQNATLNLAEIRQHASALGADEVHVHLLAASEQEALAVEEDLITAQFSAGPRSA</sequence>
<name>D8JU09_HYPDA</name>
<keyword evidence="2" id="KW-1185">Reference proteome</keyword>
<dbReference type="Proteomes" id="UP000002033">
    <property type="component" value="Chromosome"/>
</dbReference>
<dbReference type="HOGENOM" id="CLU_150579_0_0_5"/>
<dbReference type="OrthoDB" id="7870314at2"/>
<dbReference type="RefSeq" id="WP_013216716.1">
    <property type="nucleotide sequence ID" value="NC_014313.1"/>
</dbReference>
<protein>
    <submittedName>
        <fullName evidence="1">Uncharacterized protein</fullName>
    </submittedName>
</protein>
<proteinExistence type="predicted"/>
<dbReference type="EMBL" id="CP002083">
    <property type="protein sequence ID" value="ADJ24557.1"/>
    <property type="molecule type" value="Genomic_DNA"/>
</dbReference>
<organism evidence="1 2">
    <name type="scientific">Hyphomicrobium denitrificans (strain ATCC 51888 / DSM 1869 / NCIMB 11706 / TK 0415)</name>
    <dbReference type="NCBI Taxonomy" id="582899"/>
    <lineage>
        <taxon>Bacteria</taxon>
        <taxon>Pseudomonadati</taxon>
        <taxon>Pseudomonadota</taxon>
        <taxon>Alphaproteobacteria</taxon>
        <taxon>Hyphomicrobiales</taxon>
        <taxon>Hyphomicrobiaceae</taxon>
        <taxon>Hyphomicrobium</taxon>
    </lineage>
</organism>
<reference evidence="2" key="1">
    <citation type="journal article" date="2011" name="J. Bacteriol.">
        <title>Genome sequences of eight morphologically diverse alphaproteobacteria.</title>
        <authorList>
            <consortium name="US DOE Joint Genome Institute"/>
            <person name="Brown P.J."/>
            <person name="Kysela D.T."/>
            <person name="Buechlein A."/>
            <person name="Hemmerich C."/>
            <person name="Brun Y.V."/>
        </authorList>
    </citation>
    <scope>NUCLEOTIDE SEQUENCE [LARGE SCALE GENOMIC DNA]</scope>
    <source>
        <strain evidence="2">ATCC 51888 / DSM 1869 / NCIB 11706 / TK 0415</strain>
    </source>
</reference>
<evidence type="ECO:0000313" key="2">
    <source>
        <dbReference type="Proteomes" id="UP000002033"/>
    </source>
</evidence>
<evidence type="ECO:0000313" key="1">
    <source>
        <dbReference type="EMBL" id="ADJ24557.1"/>
    </source>
</evidence>
<dbReference type="AlphaFoldDB" id="D8JU09"/>
<accession>D8JU09</accession>
<gene>
    <name evidence="1" type="ordered locus">Hden_2761</name>
</gene>
<dbReference type="KEGG" id="hdn:Hden_2761"/>